<feature type="region of interest" description="Disordered" evidence="1">
    <location>
        <begin position="436"/>
        <end position="464"/>
    </location>
</feature>
<dbReference type="OrthoDB" id="2754411at2759"/>
<dbReference type="EMBL" id="KZ084123">
    <property type="protein sequence ID" value="OSC99895.1"/>
    <property type="molecule type" value="Genomic_DNA"/>
</dbReference>
<proteinExistence type="predicted"/>
<feature type="compositionally biased region" description="Polar residues" evidence="1">
    <location>
        <begin position="182"/>
        <end position="199"/>
    </location>
</feature>
<feature type="region of interest" description="Disordered" evidence="1">
    <location>
        <begin position="92"/>
        <end position="151"/>
    </location>
</feature>
<feature type="region of interest" description="Disordered" evidence="1">
    <location>
        <begin position="180"/>
        <end position="200"/>
    </location>
</feature>
<protein>
    <submittedName>
        <fullName evidence="2">Uncharacterized protein</fullName>
    </submittedName>
</protein>
<gene>
    <name evidence="2" type="ORF">PYCCODRAFT_1479535</name>
</gene>
<accession>A0A1Y2IFC5</accession>
<sequence>MSSFTATNTTLAGLGLSFDTLHVNSNFSSEESFDSLFSNLSSQESQVDDAQTGSAPGMGDHWQVTYAEDAEPDFNYFEPYLGVPEVSDFVPWPTSPELATELQDSRAPPSSEVSRHPPQTPAMERGYEADTDSPRALRRQRRRDARKAARRQHVHYLVERVQPIIEDLPSLEEIQRRIAAYSSPQPQSRPTNETTSETTIGLGFDFSIIDGDGLAESEESTTNNNSTLAEQDITETAPDYYSNSDADSDIDYDNNPSDSYDSDDSDVDHYYDESHMDDCEHGSDDNRVHYLVQHVRPMIEELPTLQELQARMDPFSEESPRAPSNGLGLGLPNYNEDSSILEHSSSTHEEHAALPAHRTESAFLLDLPPPAPMSDRYDGFETIDLTDHASSPLPHRHEVPDSPHLRPHLAAESPSPIILASPVPLTPFRTRVDDVLHHNPWSDSPFSSEAGMQYAARHPIARES</sequence>
<organism evidence="2 3">
    <name type="scientific">Trametes coccinea (strain BRFM310)</name>
    <name type="common">Pycnoporus coccineus</name>
    <dbReference type="NCBI Taxonomy" id="1353009"/>
    <lineage>
        <taxon>Eukaryota</taxon>
        <taxon>Fungi</taxon>
        <taxon>Dikarya</taxon>
        <taxon>Basidiomycota</taxon>
        <taxon>Agaricomycotina</taxon>
        <taxon>Agaricomycetes</taxon>
        <taxon>Polyporales</taxon>
        <taxon>Polyporaceae</taxon>
        <taxon>Trametes</taxon>
    </lineage>
</organism>
<feature type="compositionally biased region" description="Basic and acidic residues" evidence="1">
    <location>
        <begin position="395"/>
        <end position="404"/>
    </location>
</feature>
<evidence type="ECO:0000313" key="2">
    <source>
        <dbReference type="EMBL" id="OSC99895.1"/>
    </source>
</evidence>
<feature type="compositionally biased region" description="Basic residues" evidence="1">
    <location>
        <begin position="136"/>
        <end position="151"/>
    </location>
</feature>
<dbReference type="Proteomes" id="UP000193067">
    <property type="component" value="Unassembled WGS sequence"/>
</dbReference>
<name>A0A1Y2IFC5_TRAC3</name>
<dbReference type="AlphaFoldDB" id="A0A1Y2IFC5"/>
<reference evidence="2 3" key="1">
    <citation type="journal article" date="2015" name="Biotechnol. Biofuels">
        <title>Enhanced degradation of softwood versus hardwood by the white-rot fungus Pycnoporus coccineus.</title>
        <authorList>
            <person name="Couturier M."/>
            <person name="Navarro D."/>
            <person name="Chevret D."/>
            <person name="Henrissat B."/>
            <person name="Piumi F."/>
            <person name="Ruiz-Duenas F.J."/>
            <person name="Martinez A.T."/>
            <person name="Grigoriev I.V."/>
            <person name="Riley R."/>
            <person name="Lipzen A."/>
            <person name="Berrin J.G."/>
            <person name="Master E.R."/>
            <person name="Rosso M.N."/>
        </authorList>
    </citation>
    <scope>NUCLEOTIDE SEQUENCE [LARGE SCALE GENOMIC DNA]</scope>
    <source>
        <strain evidence="2 3">BRFM310</strain>
    </source>
</reference>
<feature type="compositionally biased region" description="Basic and acidic residues" evidence="1">
    <location>
        <begin position="125"/>
        <end position="135"/>
    </location>
</feature>
<feature type="region of interest" description="Disordered" evidence="1">
    <location>
        <begin position="238"/>
        <end position="268"/>
    </location>
</feature>
<evidence type="ECO:0000256" key="1">
    <source>
        <dbReference type="SAM" id="MobiDB-lite"/>
    </source>
</evidence>
<evidence type="ECO:0000313" key="3">
    <source>
        <dbReference type="Proteomes" id="UP000193067"/>
    </source>
</evidence>
<feature type="region of interest" description="Disordered" evidence="1">
    <location>
        <begin position="386"/>
        <end position="409"/>
    </location>
</feature>
<keyword evidence="3" id="KW-1185">Reference proteome</keyword>